<gene>
    <name evidence="2" type="ORF">Tci_064187</name>
</gene>
<reference evidence="2" key="1">
    <citation type="journal article" date="2019" name="Sci. Rep.">
        <title>Draft genome of Tanacetum cinerariifolium, the natural source of mosquito coil.</title>
        <authorList>
            <person name="Yamashiro T."/>
            <person name="Shiraishi A."/>
            <person name="Satake H."/>
            <person name="Nakayama K."/>
        </authorList>
    </citation>
    <scope>NUCLEOTIDE SEQUENCE</scope>
</reference>
<dbReference type="Pfam" id="PF00078">
    <property type="entry name" value="RVT_1"/>
    <property type="match status" value="1"/>
</dbReference>
<dbReference type="PROSITE" id="PS50994">
    <property type="entry name" value="INTEGRASE"/>
    <property type="match status" value="1"/>
</dbReference>
<evidence type="ECO:0000313" key="2">
    <source>
        <dbReference type="EMBL" id="GEU92209.1"/>
    </source>
</evidence>
<dbReference type="InterPro" id="IPR050951">
    <property type="entry name" value="Retrovirus_Pol_polyprotein"/>
</dbReference>
<dbReference type="InterPro" id="IPR000477">
    <property type="entry name" value="RT_dom"/>
</dbReference>
<dbReference type="Gene3D" id="3.30.420.10">
    <property type="entry name" value="Ribonuclease H-like superfamily/Ribonuclease H"/>
    <property type="match status" value="1"/>
</dbReference>
<dbReference type="SUPFAM" id="SSF53098">
    <property type="entry name" value="Ribonuclease H-like"/>
    <property type="match status" value="1"/>
</dbReference>
<proteinExistence type="predicted"/>
<accession>A0A6L2P3N2</accession>
<dbReference type="FunFam" id="3.30.70.270:FF:000003">
    <property type="entry name" value="Transposon Ty3-G Gag-Pol polyprotein"/>
    <property type="match status" value="1"/>
</dbReference>
<dbReference type="InterPro" id="IPR036397">
    <property type="entry name" value="RNaseH_sf"/>
</dbReference>
<feature type="domain" description="Integrase catalytic" evidence="1">
    <location>
        <begin position="307"/>
        <end position="481"/>
    </location>
</feature>
<dbReference type="CDD" id="cd01647">
    <property type="entry name" value="RT_LTR"/>
    <property type="match status" value="1"/>
</dbReference>
<dbReference type="PANTHER" id="PTHR37984">
    <property type="entry name" value="PROTEIN CBG26694"/>
    <property type="match status" value="1"/>
</dbReference>
<comment type="caution">
    <text evidence="2">The sequence shown here is derived from an EMBL/GenBank/DDBJ whole genome shotgun (WGS) entry which is preliminary data.</text>
</comment>
<dbReference type="InterPro" id="IPR043502">
    <property type="entry name" value="DNA/RNA_pol_sf"/>
</dbReference>
<name>A0A6L2P3N2_TANCI</name>
<dbReference type="InterPro" id="IPR043128">
    <property type="entry name" value="Rev_trsase/Diguanyl_cyclase"/>
</dbReference>
<dbReference type="InterPro" id="IPR001584">
    <property type="entry name" value="Integrase_cat-core"/>
</dbReference>
<dbReference type="GO" id="GO:0015074">
    <property type="term" value="P:DNA integration"/>
    <property type="evidence" value="ECO:0007669"/>
    <property type="project" value="InterPro"/>
</dbReference>
<dbReference type="AlphaFoldDB" id="A0A6L2P3N2"/>
<organism evidence="2">
    <name type="scientific">Tanacetum cinerariifolium</name>
    <name type="common">Dalmatian daisy</name>
    <name type="synonym">Chrysanthemum cinerariifolium</name>
    <dbReference type="NCBI Taxonomy" id="118510"/>
    <lineage>
        <taxon>Eukaryota</taxon>
        <taxon>Viridiplantae</taxon>
        <taxon>Streptophyta</taxon>
        <taxon>Embryophyta</taxon>
        <taxon>Tracheophyta</taxon>
        <taxon>Spermatophyta</taxon>
        <taxon>Magnoliopsida</taxon>
        <taxon>eudicotyledons</taxon>
        <taxon>Gunneridae</taxon>
        <taxon>Pentapetalae</taxon>
        <taxon>asterids</taxon>
        <taxon>campanulids</taxon>
        <taxon>Asterales</taxon>
        <taxon>Asteraceae</taxon>
        <taxon>Asteroideae</taxon>
        <taxon>Anthemideae</taxon>
        <taxon>Anthemidinae</taxon>
        <taxon>Tanacetum</taxon>
    </lineage>
</organism>
<dbReference type="InterPro" id="IPR012337">
    <property type="entry name" value="RNaseH-like_sf"/>
</dbReference>
<sequence length="507" mass="59005">MADEDVHKTAFKTHEGHYEFLVMPFRRNNAPFTFQSLMHLVFKDHLRHFVLVFVDDILVYSESMLAHLHHLATALQIMRTNTLFAKKSKCVFAVDQVEYLRHIISAKGFATKPSKIEAMKNWQLAFERLKEAMIQTPMFTLLNFEAKFVVETIASGIRLGSLLQLSTPFLTKWLPKLLGFDYEISYKKGVNNATADVLSRLSFSIEFHSMLMSSIEPEILNKIKASWIADVDVQLLIQKLENQIIPNRKFTWENRELKRKGKLVIGNDDAVRSQLGISKIVKMFVREYDVCHRNKPNLEAYPRLLQRLPVPEQVWKDISMDFINGLQISQGKSVILVIMERLSKYAYYVPLSHSYTATKVAQDFLNNVYKLHGLPQTIISLIDYWYNTNFHTSINTTPFEIVYGEAPTFHIPYVLGTSNVDKVDRTLAAREESITMLKFYLRRAQARMKAISDGYRTDKQYVVRYMVYLKLQPYRKVTMRQGLHNELSSKFCGPFKLLKRVREVAYK</sequence>
<dbReference type="GO" id="GO:0003676">
    <property type="term" value="F:nucleic acid binding"/>
    <property type="evidence" value="ECO:0007669"/>
    <property type="project" value="InterPro"/>
</dbReference>
<dbReference type="EMBL" id="BKCJ010010575">
    <property type="protein sequence ID" value="GEU92209.1"/>
    <property type="molecule type" value="Genomic_DNA"/>
</dbReference>
<dbReference type="Gene3D" id="3.30.70.270">
    <property type="match status" value="1"/>
</dbReference>
<dbReference type="PANTHER" id="PTHR37984:SF5">
    <property type="entry name" value="PROTEIN NYNRIN-LIKE"/>
    <property type="match status" value="1"/>
</dbReference>
<dbReference type="Gene3D" id="3.10.10.10">
    <property type="entry name" value="HIV Type 1 Reverse Transcriptase, subunit A, domain 1"/>
    <property type="match status" value="1"/>
</dbReference>
<protein>
    <recommendedName>
        <fullName evidence="1">Integrase catalytic domain-containing protein</fullName>
    </recommendedName>
</protein>
<evidence type="ECO:0000259" key="1">
    <source>
        <dbReference type="PROSITE" id="PS50994"/>
    </source>
</evidence>
<dbReference type="SUPFAM" id="SSF56672">
    <property type="entry name" value="DNA/RNA polymerases"/>
    <property type="match status" value="1"/>
</dbReference>